<evidence type="ECO:0000313" key="1">
    <source>
        <dbReference type="EMBL" id="KAI8551974.1"/>
    </source>
</evidence>
<proteinExistence type="predicted"/>
<sequence length="51" mass="6119">MIVSSRKDSQNHKLNSSSIWKNCRAKHTIRRLDIAIFRLCYLFTPYFTVCR</sequence>
<gene>
    <name evidence="1" type="ORF">RHMOL_Rhmol06G0229200</name>
</gene>
<dbReference type="Proteomes" id="UP001062846">
    <property type="component" value="Chromosome 6"/>
</dbReference>
<name>A0ACC0NGD9_RHOML</name>
<dbReference type="EMBL" id="CM046393">
    <property type="protein sequence ID" value="KAI8551974.1"/>
    <property type="molecule type" value="Genomic_DNA"/>
</dbReference>
<evidence type="ECO:0000313" key="2">
    <source>
        <dbReference type="Proteomes" id="UP001062846"/>
    </source>
</evidence>
<reference evidence="1" key="1">
    <citation type="submission" date="2022-02" db="EMBL/GenBank/DDBJ databases">
        <title>Plant Genome Project.</title>
        <authorList>
            <person name="Zhang R.-G."/>
        </authorList>
    </citation>
    <scope>NUCLEOTIDE SEQUENCE</scope>
    <source>
        <strain evidence="1">AT1</strain>
    </source>
</reference>
<accession>A0ACC0NGD9</accession>
<comment type="caution">
    <text evidence="1">The sequence shown here is derived from an EMBL/GenBank/DDBJ whole genome shotgun (WGS) entry which is preliminary data.</text>
</comment>
<organism evidence="1 2">
    <name type="scientific">Rhododendron molle</name>
    <name type="common">Chinese azalea</name>
    <name type="synonym">Azalea mollis</name>
    <dbReference type="NCBI Taxonomy" id="49168"/>
    <lineage>
        <taxon>Eukaryota</taxon>
        <taxon>Viridiplantae</taxon>
        <taxon>Streptophyta</taxon>
        <taxon>Embryophyta</taxon>
        <taxon>Tracheophyta</taxon>
        <taxon>Spermatophyta</taxon>
        <taxon>Magnoliopsida</taxon>
        <taxon>eudicotyledons</taxon>
        <taxon>Gunneridae</taxon>
        <taxon>Pentapetalae</taxon>
        <taxon>asterids</taxon>
        <taxon>Ericales</taxon>
        <taxon>Ericaceae</taxon>
        <taxon>Ericoideae</taxon>
        <taxon>Rhodoreae</taxon>
        <taxon>Rhododendron</taxon>
    </lineage>
</organism>
<protein>
    <submittedName>
        <fullName evidence="1">Uncharacterized protein</fullName>
    </submittedName>
</protein>
<keyword evidence="2" id="KW-1185">Reference proteome</keyword>